<dbReference type="InterPro" id="IPR044925">
    <property type="entry name" value="His-Me_finger_sf"/>
</dbReference>
<dbReference type="Proteomes" id="UP001596152">
    <property type="component" value="Unassembled WGS sequence"/>
</dbReference>
<dbReference type="Pfam" id="PF13392">
    <property type="entry name" value="HNH_3"/>
    <property type="match status" value="1"/>
</dbReference>
<evidence type="ECO:0000259" key="2">
    <source>
        <dbReference type="Pfam" id="PF13392"/>
    </source>
</evidence>
<evidence type="ECO:0000313" key="4">
    <source>
        <dbReference type="Proteomes" id="UP001596152"/>
    </source>
</evidence>
<name>A0ABW0FXT1_9CAUL</name>
<reference evidence="4" key="1">
    <citation type="journal article" date="2019" name="Int. J. Syst. Evol. Microbiol.">
        <title>The Global Catalogue of Microorganisms (GCM) 10K type strain sequencing project: providing services to taxonomists for standard genome sequencing and annotation.</title>
        <authorList>
            <consortium name="The Broad Institute Genomics Platform"/>
            <consortium name="The Broad Institute Genome Sequencing Center for Infectious Disease"/>
            <person name="Wu L."/>
            <person name="Ma J."/>
        </authorList>
    </citation>
    <scope>NUCLEOTIDE SEQUENCE [LARGE SCALE GENOMIC DNA]</scope>
    <source>
        <strain evidence="4">JCM 12125</strain>
    </source>
</reference>
<organism evidence="3 4">
    <name type="scientific">Brevundimonas staleyi</name>
    <dbReference type="NCBI Taxonomy" id="74326"/>
    <lineage>
        <taxon>Bacteria</taxon>
        <taxon>Pseudomonadati</taxon>
        <taxon>Pseudomonadota</taxon>
        <taxon>Alphaproteobacteria</taxon>
        <taxon>Caulobacterales</taxon>
        <taxon>Caulobacteraceae</taxon>
        <taxon>Brevundimonas</taxon>
    </lineage>
</organism>
<dbReference type="EMBL" id="JBHSLF010000056">
    <property type="protein sequence ID" value="MFC5346259.1"/>
    <property type="molecule type" value="Genomic_DNA"/>
</dbReference>
<dbReference type="Gene3D" id="3.90.75.10">
    <property type="entry name" value="Homing Intron 3 (I-ppo) Encoded Endonuclease, Chain A"/>
    <property type="match status" value="1"/>
</dbReference>
<evidence type="ECO:0000256" key="1">
    <source>
        <dbReference type="SAM" id="MobiDB-lite"/>
    </source>
</evidence>
<sequence>MGKRMSEPERVSVFWSRVERGASRDDCWLWKGGRSGPYGIVQWREHNGVTMPRHAHTIAFLLARGWRPTRVSKLVVRHLCHQPLCCNPSHLRHGSQADNAADDQAVGREARGETQANAKLDDDMVRFMRWEAARGTTHRELAAIAGVARQTASKAIAKKTWTHIR</sequence>
<dbReference type="InterPro" id="IPR044930">
    <property type="entry name" value="Homing_endonuclease_His-Me"/>
</dbReference>
<protein>
    <submittedName>
        <fullName evidence="3">HNH endonuclease</fullName>
    </submittedName>
</protein>
<evidence type="ECO:0000313" key="3">
    <source>
        <dbReference type="EMBL" id="MFC5346259.1"/>
    </source>
</evidence>
<dbReference type="SUPFAM" id="SSF54060">
    <property type="entry name" value="His-Me finger endonucleases"/>
    <property type="match status" value="1"/>
</dbReference>
<keyword evidence="3" id="KW-0540">Nuclease</keyword>
<accession>A0ABW0FXT1</accession>
<dbReference type="GO" id="GO:0004519">
    <property type="term" value="F:endonuclease activity"/>
    <property type="evidence" value="ECO:0007669"/>
    <property type="project" value="UniProtKB-KW"/>
</dbReference>
<keyword evidence="4" id="KW-1185">Reference proteome</keyword>
<comment type="caution">
    <text evidence="3">The sequence shown here is derived from an EMBL/GenBank/DDBJ whole genome shotgun (WGS) entry which is preliminary data.</text>
</comment>
<proteinExistence type="predicted"/>
<feature type="region of interest" description="Disordered" evidence="1">
    <location>
        <begin position="94"/>
        <end position="117"/>
    </location>
</feature>
<gene>
    <name evidence="3" type="ORF">ACFPIE_20275</name>
</gene>
<dbReference type="InterPro" id="IPR003615">
    <property type="entry name" value="HNH_nuc"/>
</dbReference>
<keyword evidence="3" id="KW-0378">Hydrolase</keyword>
<feature type="domain" description="HNH nuclease" evidence="2">
    <location>
        <begin position="53"/>
        <end position="100"/>
    </location>
</feature>
<keyword evidence="3" id="KW-0255">Endonuclease</keyword>
<dbReference type="RefSeq" id="WP_374036773.1">
    <property type="nucleotide sequence ID" value="NZ_CP169082.1"/>
</dbReference>